<accession>A0A6I8RBW0</accession>
<evidence type="ECO:0000256" key="2">
    <source>
        <dbReference type="ARBA" id="ARBA00022553"/>
    </source>
</evidence>
<dbReference type="GO" id="GO:0008270">
    <property type="term" value="F:zinc ion binding"/>
    <property type="evidence" value="ECO:0007669"/>
    <property type="project" value="UniProtKB-KW"/>
</dbReference>
<proteinExistence type="predicted"/>
<dbReference type="PANTHER" id="PTHR15375:SF22">
    <property type="entry name" value="PROTEIN DBF4 HOMOLOG A"/>
    <property type="match status" value="1"/>
</dbReference>
<protein>
    <recommendedName>
        <fullName evidence="9">Protein DBF4 homolog A</fullName>
    </recommendedName>
</protein>
<keyword evidence="8" id="KW-0131">Cell cycle</keyword>
<dbReference type="Gene3D" id="6.10.250.3410">
    <property type="entry name" value="DBF zinc finger"/>
    <property type="match status" value="1"/>
</dbReference>
<keyword evidence="6" id="KW-0862">Zinc</keyword>
<keyword evidence="7" id="KW-0539">Nucleus</keyword>
<dbReference type="GO" id="GO:0003676">
    <property type="term" value="F:nucleic acid binding"/>
    <property type="evidence" value="ECO:0007669"/>
    <property type="project" value="InterPro"/>
</dbReference>
<keyword evidence="5 11" id="KW-0863">Zinc-finger</keyword>
<evidence type="ECO:0000256" key="11">
    <source>
        <dbReference type="PROSITE-ProRule" id="PRU00600"/>
    </source>
</evidence>
<organism evidence="15">
    <name type="scientific">Xenopus tropicalis</name>
    <name type="common">Western clawed frog</name>
    <name type="synonym">Silurana tropicalis</name>
    <dbReference type="NCBI Taxonomy" id="8364"/>
    <lineage>
        <taxon>Eukaryota</taxon>
        <taxon>Metazoa</taxon>
        <taxon>Chordata</taxon>
        <taxon>Craniata</taxon>
        <taxon>Vertebrata</taxon>
        <taxon>Euteleostomi</taxon>
        <taxon>Amphibia</taxon>
        <taxon>Batrachia</taxon>
        <taxon>Anura</taxon>
        <taxon>Pipoidea</taxon>
        <taxon>Pipidae</taxon>
        <taxon>Xenopodinae</taxon>
        <taxon>Xenopus</taxon>
        <taxon>Silurana</taxon>
    </lineage>
</organism>
<comment type="subunit">
    <text evidence="10">Forms a complex with cdc7.</text>
</comment>
<reference evidence="15" key="1">
    <citation type="journal article" date="2010" name="Science">
        <title>The genome of the Western clawed frog Xenopus tropicalis.</title>
        <authorList>
            <person name="Hellsten U."/>
            <person name="Harland R.M."/>
            <person name="Gilchrist M.J."/>
            <person name="Hendrix D."/>
            <person name="Jurka J."/>
            <person name="Kapitonov V."/>
            <person name="Ovcharenko I."/>
            <person name="Putnam N.H."/>
            <person name="Shu S."/>
            <person name="Taher L."/>
            <person name="Blitz I.L."/>
            <person name="Blumberg B."/>
            <person name="Dichmann D.S."/>
            <person name="Dubchak I."/>
            <person name="Amaya E."/>
            <person name="Detter J.C."/>
            <person name="Fletcher R."/>
            <person name="Gerhard D.S."/>
            <person name="Goodstein D."/>
            <person name="Graves T."/>
            <person name="Grigoriev I.V."/>
            <person name="Grimwood J."/>
            <person name="Kawashima T."/>
            <person name="Lindquist E."/>
            <person name="Lucas S.M."/>
            <person name="Mead P.E."/>
            <person name="Mitros T."/>
            <person name="Ogino H."/>
            <person name="Ohta Y."/>
            <person name="Poliakov A.V."/>
            <person name="Pollet N."/>
            <person name="Robert J."/>
            <person name="Salamov A."/>
            <person name="Sater A.K."/>
            <person name="Schmutz J."/>
            <person name="Terry A."/>
            <person name="Vize P.D."/>
            <person name="Warren W.C."/>
            <person name="Wells D."/>
            <person name="Wills A."/>
            <person name="Wilson R.K."/>
            <person name="Zimmerman L.B."/>
            <person name="Zorn A.M."/>
            <person name="Grainger R."/>
            <person name="Grammer T."/>
            <person name="Khokha M.K."/>
            <person name="Richardson P.M."/>
            <person name="Rokhsar D.S."/>
        </authorList>
    </citation>
    <scope>NUCLEOTIDE SEQUENCE [LARGE SCALE GENOMIC DNA]</scope>
    <source>
        <strain evidence="15">Nigerian</strain>
    </source>
</reference>
<dbReference type="InterPro" id="IPR006572">
    <property type="entry name" value="Znf_DBF"/>
</dbReference>
<dbReference type="InterPro" id="IPR038545">
    <property type="entry name" value="Znf_DBF_sf"/>
</dbReference>
<dbReference type="Xenbase" id="XB-GENE-972991">
    <property type="gene designation" value="dbf4"/>
</dbReference>
<evidence type="ECO:0000259" key="14">
    <source>
        <dbReference type="PROSITE" id="PS51265"/>
    </source>
</evidence>
<dbReference type="InterPro" id="IPR036420">
    <property type="entry name" value="BRCT_dom_sf"/>
</dbReference>
<dbReference type="AlphaFoldDB" id="A0A6I8RBW0"/>
<feature type="compositionally biased region" description="Polar residues" evidence="12">
    <location>
        <begin position="87"/>
        <end position="99"/>
    </location>
</feature>
<evidence type="ECO:0000256" key="8">
    <source>
        <dbReference type="ARBA" id="ARBA00023306"/>
    </source>
</evidence>
<name>A0A6I8RBW0_XENTR</name>
<reference evidence="15" key="2">
    <citation type="submission" date="2020-05" db="UniProtKB">
        <authorList>
            <consortium name="Ensembl"/>
        </authorList>
    </citation>
    <scope>IDENTIFICATION</scope>
</reference>
<feature type="domain" description="BRCT" evidence="13">
    <location>
        <begin position="18"/>
        <end position="79"/>
    </location>
</feature>
<dbReference type="SMART" id="SM00586">
    <property type="entry name" value="ZnF_DBF"/>
    <property type="match status" value="1"/>
</dbReference>
<comment type="subcellular location">
    <subcellularLocation>
        <location evidence="1">Nucleus</location>
    </subcellularLocation>
</comment>
<evidence type="ECO:0000256" key="5">
    <source>
        <dbReference type="ARBA" id="ARBA00022771"/>
    </source>
</evidence>
<dbReference type="PROSITE" id="PS51265">
    <property type="entry name" value="ZF_DBF4"/>
    <property type="match status" value="1"/>
</dbReference>
<gene>
    <name evidence="15" type="primary">dbf4</name>
</gene>
<evidence type="ECO:0000313" key="15">
    <source>
        <dbReference type="Ensembl" id="ENSXETP00000082464"/>
    </source>
</evidence>
<keyword evidence="2" id="KW-0597">Phosphoprotein</keyword>
<dbReference type="Gene3D" id="2.10.50.40">
    <property type="match status" value="1"/>
</dbReference>
<evidence type="ECO:0000259" key="13">
    <source>
        <dbReference type="PROSITE" id="PS50172"/>
    </source>
</evidence>
<dbReference type="Bgee" id="ENSXETG00000002490">
    <property type="expression patterns" value="Expressed in ovary and 12 other cell types or tissues"/>
</dbReference>
<evidence type="ECO:0000256" key="4">
    <source>
        <dbReference type="ARBA" id="ARBA00022737"/>
    </source>
</evidence>
<dbReference type="InterPro" id="IPR051590">
    <property type="entry name" value="Replication_Regulatory_Kinase"/>
</dbReference>
<dbReference type="Ensembl" id="ENSXETT00000067166">
    <property type="protein sequence ID" value="ENSXETP00000082464"/>
    <property type="gene ID" value="ENSXETG00000002490"/>
</dbReference>
<evidence type="ECO:0000256" key="1">
    <source>
        <dbReference type="ARBA" id="ARBA00004123"/>
    </source>
</evidence>
<keyword evidence="4" id="KW-0677">Repeat</keyword>
<feature type="domain" description="DBF4-type" evidence="14">
    <location>
        <begin position="260"/>
        <end position="308"/>
    </location>
</feature>
<evidence type="ECO:0000256" key="6">
    <source>
        <dbReference type="ARBA" id="ARBA00022833"/>
    </source>
</evidence>
<dbReference type="Pfam" id="PF00533">
    <property type="entry name" value="BRCT"/>
    <property type="match status" value="1"/>
</dbReference>
<dbReference type="GeneTree" id="ENSGT00530000063909"/>
<sequence length="654" mass="72753">MKSTVATVKNPTGKVQADICKPFSGKVFYLDLTSKLISEKLEKDIKELGGTVEGFLSKEISYLITSKKEAKCVKTLKYVCSVPSPEPAQNTGESSTSPGNRRLPQEGNSSKKNEKSLVSRGKSLVKKAIKEQEILPKNSILSNALNWGVKILHVEEAKRYIEKKKSSLQQVKKSQPVVKSEVTQKLKSPYIKVEDCSCQYRPLYLVLPQFRSFQNTTSNYLVEVDKKADVGQKLAETKQSINKTGHVQDGANNANIKLKEQKKHGYCECCLKKYDSLESHILSPQHKNYSESAYYQVVDDLISTFEFDFVDWSKYKNGRKSVGILMLTEKYKAEGQERNEASKANTFSERVSATTPLQENTLKDPYATSCSVPPTPVCNTDPMFSLPSPVGSAELCNKKYTTDNFEQLVATSVPALCLKDNLPGSLGEREMSVVYNETKQNETIDHTMERPKIGWDASNIPSNILLYVPQKVDAVAQYANVSLKGNIHCSKLTACQAALTYGKMDPAVCDNITFPKTVNHLHNKEGHRTMDQIYPTVQSDELQSLLPDYSPSGNLHRKLKTSAQTNLADDELLCRLSHKVSVPQQNDVLNVPSETLLAMFESSEDKTEFFGFAGSCVCDPCSMDDGDNRDQAHKNLLLSLFSHTTTSGSSFLGF</sequence>
<evidence type="ECO:0000256" key="12">
    <source>
        <dbReference type="SAM" id="MobiDB-lite"/>
    </source>
</evidence>
<dbReference type="SUPFAM" id="SSF52113">
    <property type="entry name" value="BRCT domain"/>
    <property type="match status" value="1"/>
</dbReference>
<dbReference type="InterPro" id="IPR001357">
    <property type="entry name" value="BRCT_dom"/>
</dbReference>
<dbReference type="PANTHER" id="PTHR15375">
    <property type="entry name" value="ACTIVATOR OF S-PHASE KINASE-RELATED"/>
    <property type="match status" value="1"/>
</dbReference>
<dbReference type="Pfam" id="PF07535">
    <property type="entry name" value="zf-DBF"/>
    <property type="match status" value="1"/>
</dbReference>
<evidence type="ECO:0000256" key="3">
    <source>
        <dbReference type="ARBA" id="ARBA00022723"/>
    </source>
</evidence>
<keyword evidence="3" id="KW-0479">Metal-binding</keyword>
<dbReference type="PROSITE" id="PS50172">
    <property type="entry name" value="BRCT"/>
    <property type="match status" value="1"/>
</dbReference>
<dbReference type="GO" id="GO:0005634">
    <property type="term" value="C:nucleus"/>
    <property type="evidence" value="ECO:0007669"/>
    <property type="project" value="UniProtKB-SubCell"/>
</dbReference>
<evidence type="ECO:0000256" key="10">
    <source>
        <dbReference type="ARBA" id="ARBA00062878"/>
    </source>
</evidence>
<evidence type="ECO:0000256" key="9">
    <source>
        <dbReference type="ARBA" id="ARBA00040397"/>
    </source>
</evidence>
<feature type="region of interest" description="Disordered" evidence="12">
    <location>
        <begin position="84"/>
        <end position="119"/>
    </location>
</feature>
<dbReference type="FunFam" id="6.10.250.3410:FF:000001">
    <property type="entry name" value="Protein DBF4 homolog A"/>
    <property type="match status" value="1"/>
</dbReference>
<evidence type="ECO:0000256" key="7">
    <source>
        <dbReference type="ARBA" id="ARBA00023242"/>
    </source>
</evidence>